<evidence type="ECO:0000313" key="2">
    <source>
        <dbReference type="EMBL" id="BDV29375.1"/>
    </source>
</evidence>
<gene>
    <name evidence="2" type="ORF">Microterr_00350</name>
</gene>
<reference evidence="2 3" key="1">
    <citation type="submission" date="2022-12" db="EMBL/GenBank/DDBJ databases">
        <title>Microbacterium terricola strain KV-448 chromosome, complete genome.</title>
        <authorList>
            <person name="Oshima T."/>
            <person name="Moriya T."/>
            <person name="Bessho Y."/>
        </authorList>
    </citation>
    <scope>NUCLEOTIDE SEQUENCE [LARGE SCALE GENOMIC DNA]</scope>
    <source>
        <strain evidence="2 3">KV-448</strain>
    </source>
</reference>
<sequence>MPLWGGDVGEHSRVKPDAVSARTVRPPLTEKVWLRAKAGHEGCGEAVGHREPAKILCNLSWRIVEIIGRWSYRDSVGGSQQGIGHRRTTESELLAIVEISSVGCPYLSGLKNLNQSQTTCVVINSRRQGFRGAVMRHIAESTADRRQTPPIDQRKLVRVRARASRIPLRL</sequence>
<dbReference type="Proteomes" id="UP001317779">
    <property type="component" value="Chromosome"/>
</dbReference>
<evidence type="ECO:0000256" key="1">
    <source>
        <dbReference type="SAM" id="MobiDB-lite"/>
    </source>
</evidence>
<accession>A0ABM8DUW8</accession>
<organism evidence="2 3">
    <name type="scientific">Microbacterium terricola</name>
    <dbReference type="NCBI Taxonomy" id="344163"/>
    <lineage>
        <taxon>Bacteria</taxon>
        <taxon>Bacillati</taxon>
        <taxon>Actinomycetota</taxon>
        <taxon>Actinomycetes</taxon>
        <taxon>Micrococcales</taxon>
        <taxon>Microbacteriaceae</taxon>
        <taxon>Microbacterium</taxon>
    </lineage>
</organism>
<proteinExistence type="predicted"/>
<name>A0ABM8DUW8_9MICO</name>
<feature type="region of interest" description="Disordered" evidence="1">
    <location>
        <begin position="1"/>
        <end position="21"/>
    </location>
</feature>
<evidence type="ECO:0000313" key="3">
    <source>
        <dbReference type="Proteomes" id="UP001317779"/>
    </source>
</evidence>
<protein>
    <submittedName>
        <fullName evidence="2">Uncharacterized protein</fullName>
    </submittedName>
</protein>
<dbReference type="EMBL" id="AP027141">
    <property type="protein sequence ID" value="BDV29375.1"/>
    <property type="molecule type" value="Genomic_DNA"/>
</dbReference>
<keyword evidence="3" id="KW-1185">Reference proteome</keyword>